<dbReference type="InterPro" id="IPR008972">
    <property type="entry name" value="Cupredoxin"/>
</dbReference>
<evidence type="ECO:0000256" key="1">
    <source>
        <dbReference type="ARBA" id="ARBA00010609"/>
    </source>
</evidence>
<feature type="domain" description="Plastocyanin-like" evidence="8">
    <location>
        <begin position="178"/>
        <end position="322"/>
    </location>
</feature>
<keyword evidence="3" id="KW-0560">Oxidoreductase</keyword>
<evidence type="ECO:0000256" key="4">
    <source>
        <dbReference type="ARBA" id="ARBA00023008"/>
    </source>
</evidence>
<comment type="caution">
    <text evidence="11">The sequence shown here is derived from an EMBL/GenBank/DDBJ whole genome shotgun (WGS) entry which is preliminary data.</text>
</comment>
<dbReference type="InterPro" id="IPR011706">
    <property type="entry name" value="Cu-oxidase_C"/>
</dbReference>
<dbReference type="InterPro" id="IPR033138">
    <property type="entry name" value="Cu_oxidase_CS"/>
</dbReference>
<dbReference type="PROSITE" id="PS00079">
    <property type="entry name" value="MULTICOPPER_OXIDASE1"/>
    <property type="match status" value="1"/>
</dbReference>
<evidence type="ECO:0000313" key="11">
    <source>
        <dbReference type="EMBL" id="KAF9459163.1"/>
    </source>
</evidence>
<dbReference type="Pfam" id="PF00394">
    <property type="entry name" value="Cu-oxidase"/>
    <property type="match status" value="1"/>
</dbReference>
<comment type="similarity">
    <text evidence="1">Belongs to the multicopper oxidase family.</text>
</comment>
<dbReference type="Proteomes" id="UP000807353">
    <property type="component" value="Unassembled WGS sequence"/>
</dbReference>
<dbReference type="Pfam" id="PF07731">
    <property type="entry name" value="Cu-oxidase_2"/>
    <property type="match status" value="1"/>
</dbReference>
<dbReference type="SUPFAM" id="SSF49503">
    <property type="entry name" value="Cupredoxins"/>
    <property type="match status" value="3"/>
</dbReference>
<reference evidence="11" key="1">
    <citation type="submission" date="2020-11" db="EMBL/GenBank/DDBJ databases">
        <authorList>
            <consortium name="DOE Joint Genome Institute"/>
            <person name="Ahrendt S."/>
            <person name="Riley R."/>
            <person name="Andreopoulos W."/>
            <person name="Labutti K."/>
            <person name="Pangilinan J."/>
            <person name="Ruiz-Duenas F.J."/>
            <person name="Barrasa J.M."/>
            <person name="Sanchez-Garcia M."/>
            <person name="Camarero S."/>
            <person name="Miyauchi S."/>
            <person name="Serrano A."/>
            <person name="Linde D."/>
            <person name="Babiker R."/>
            <person name="Drula E."/>
            <person name="Ayuso-Fernandez I."/>
            <person name="Pacheco R."/>
            <person name="Padilla G."/>
            <person name="Ferreira P."/>
            <person name="Barriuso J."/>
            <person name="Kellner H."/>
            <person name="Castanera R."/>
            <person name="Alfaro M."/>
            <person name="Ramirez L."/>
            <person name="Pisabarro A.G."/>
            <person name="Kuo A."/>
            <person name="Tritt A."/>
            <person name="Lipzen A."/>
            <person name="He G."/>
            <person name="Yan M."/>
            <person name="Ng V."/>
            <person name="Cullen D."/>
            <person name="Martin F."/>
            <person name="Rosso M.-N."/>
            <person name="Henrissat B."/>
            <person name="Hibbett D."/>
            <person name="Martinez A.T."/>
            <person name="Grigoriev I.V."/>
        </authorList>
    </citation>
    <scope>NUCLEOTIDE SEQUENCE</scope>
    <source>
        <strain evidence="11">CBS 247.69</strain>
    </source>
</reference>
<dbReference type="InterPro" id="IPR045087">
    <property type="entry name" value="Cu-oxidase_fam"/>
</dbReference>
<keyword evidence="2" id="KW-0479">Metal-binding</keyword>
<dbReference type="InterPro" id="IPR001117">
    <property type="entry name" value="Cu-oxidase_2nd"/>
</dbReference>
<dbReference type="InterPro" id="IPR002355">
    <property type="entry name" value="Cu_oxidase_Cu_BS"/>
</dbReference>
<keyword evidence="6" id="KW-0325">Glycoprotein</keyword>
<dbReference type="CDD" id="cd13856">
    <property type="entry name" value="CuRO_1_Tv-LCC_like"/>
    <property type="match status" value="1"/>
</dbReference>
<dbReference type="FunFam" id="2.60.40.420:FF:000045">
    <property type="entry name" value="Laccase 2"/>
    <property type="match status" value="1"/>
</dbReference>
<evidence type="ECO:0000313" key="12">
    <source>
        <dbReference type="Proteomes" id="UP000807353"/>
    </source>
</evidence>
<dbReference type="AlphaFoldDB" id="A0A9P5XYQ2"/>
<feature type="domain" description="Plastocyanin-like" evidence="9">
    <location>
        <begin position="387"/>
        <end position="510"/>
    </location>
</feature>
<feature type="signal peptide" evidence="7">
    <location>
        <begin position="1"/>
        <end position="36"/>
    </location>
</feature>
<feature type="domain" description="Plastocyanin-like" evidence="10">
    <location>
        <begin position="48"/>
        <end position="166"/>
    </location>
</feature>
<keyword evidence="12" id="KW-1185">Reference proteome</keyword>
<accession>A0A9P5XYQ2</accession>
<keyword evidence="7" id="KW-0732">Signal</keyword>
<dbReference type="Gene3D" id="2.60.40.420">
    <property type="entry name" value="Cupredoxins - blue copper proteins"/>
    <property type="match status" value="3"/>
</dbReference>
<proteinExistence type="inferred from homology"/>
<evidence type="ECO:0000256" key="5">
    <source>
        <dbReference type="ARBA" id="ARBA00023157"/>
    </source>
</evidence>
<dbReference type="OrthoDB" id="2121828at2759"/>
<evidence type="ECO:0000256" key="6">
    <source>
        <dbReference type="ARBA" id="ARBA00023180"/>
    </source>
</evidence>
<dbReference type="GO" id="GO:0005507">
    <property type="term" value="F:copper ion binding"/>
    <property type="evidence" value="ECO:0007669"/>
    <property type="project" value="InterPro"/>
</dbReference>
<evidence type="ECO:0000256" key="3">
    <source>
        <dbReference type="ARBA" id="ARBA00023002"/>
    </source>
</evidence>
<dbReference type="PANTHER" id="PTHR11709">
    <property type="entry name" value="MULTI-COPPER OXIDASE"/>
    <property type="match status" value="1"/>
</dbReference>
<name>A0A9P5XYQ2_9AGAR</name>
<evidence type="ECO:0000256" key="2">
    <source>
        <dbReference type="ARBA" id="ARBA00022723"/>
    </source>
</evidence>
<sequence>MAPLSFFSLIMSPTLANLVSVPVLALALSFLGVTEAAIGPVAELEIVNRDISPDGFKRSTVLAGGTFPGPLITATKGERLNFKIMNALTDPTMLRSTSIHWHGIYQKGTNWADGTAFVTQCPIAANDSFVYDFSTVKQSGTYWYHSHLSTQYCDGLRGALVIYDPDDPHKDLYDVDDESTVITLADWYHVPARSIGFVPPTAVATLINGKGRYGFGPNVALSVINVQRGKRYRFRLIGMSCEPNFTFSIDNHTMAIIEADGENTVPLEVDSIQIHAGQRYSVVVTANQDVGNYWVRANPRPPLGISGFDGGRNSAILRYVGAPEAEPSFVPFPPSSVKPMREVDIHALTDAAAPGLPHPGGADVVLNILPGFDPLTLKFTMNGRSFVPPSMPALLQIISGAKAAQELMPKGSYYELPRGKVVELSLPGTNFLGGEPHPFHLHGHSFSVIRSADSSTYNFENPVRRDTVSAGLEGSNATIRFVTDNAGPWFLHCHIDWHLELGLAVVFAEDIPNAVKENPVPEAWENLCPRYDSLKPDQL</sequence>
<feature type="chain" id="PRO_5040308348" evidence="7">
    <location>
        <begin position="37"/>
        <end position="539"/>
    </location>
</feature>
<dbReference type="EMBL" id="MU150322">
    <property type="protein sequence ID" value="KAF9459163.1"/>
    <property type="molecule type" value="Genomic_DNA"/>
</dbReference>
<dbReference type="PANTHER" id="PTHR11709:SF511">
    <property type="entry name" value="LACCASE"/>
    <property type="match status" value="1"/>
</dbReference>
<evidence type="ECO:0000259" key="8">
    <source>
        <dbReference type="Pfam" id="PF00394"/>
    </source>
</evidence>
<dbReference type="Pfam" id="PF07732">
    <property type="entry name" value="Cu-oxidase_3"/>
    <property type="match status" value="1"/>
</dbReference>
<keyword evidence="4" id="KW-0186">Copper</keyword>
<evidence type="ECO:0000259" key="9">
    <source>
        <dbReference type="Pfam" id="PF07731"/>
    </source>
</evidence>
<dbReference type="InterPro" id="IPR011707">
    <property type="entry name" value="Cu-oxidase-like_N"/>
</dbReference>
<dbReference type="GO" id="GO:0016491">
    <property type="term" value="F:oxidoreductase activity"/>
    <property type="evidence" value="ECO:0007669"/>
    <property type="project" value="UniProtKB-KW"/>
</dbReference>
<dbReference type="PROSITE" id="PS00080">
    <property type="entry name" value="MULTICOPPER_OXIDASE2"/>
    <property type="match status" value="1"/>
</dbReference>
<evidence type="ECO:0000256" key="7">
    <source>
        <dbReference type="SAM" id="SignalP"/>
    </source>
</evidence>
<organism evidence="11 12">
    <name type="scientific">Collybia nuda</name>
    <dbReference type="NCBI Taxonomy" id="64659"/>
    <lineage>
        <taxon>Eukaryota</taxon>
        <taxon>Fungi</taxon>
        <taxon>Dikarya</taxon>
        <taxon>Basidiomycota</taxon>
        <taxon>Agaricomycotina</taxon>
        <taxon>Agaricomycetes</taxon>
        <taxon>Agaricomycetidae</taxon>
        <taxon>Agaricales</taxon>
        <taxon>Tricholomatineae</taxon>
        <taxon>Clitocybaceae</taxon>
        <taxon>Collybia</taxon>
    </lineage>
</organism>
<protein>
    <submittedName>
        <fullName evidence="11">Multicopper redoxase</fullName>
    </submittedName>
</protein>
<evidence type="ECO:0000259" key="10">
    <source>
        <dbReference type="Pfam" id="PF07732"/>
    </source>
</evidence>
<dbReference type="CDD" id="cd13903">
    <property type="entry name" value="CuRO_3_Tv-LCC_like"/>
    <property type="match status" value="1"/>
</dbReference>
<keyword evidence="5" id="KW-1015">Disulfide bond</keyword>
<gene>
    <name evidence="11" type="ORF">BDZ94DRAFT_1199958</name>
</gene>